<dbReference type="InterPro" id="IPR023352">
    <property type="entry name" value="MAPEG-like_dom_sf"/>
</dbReference>
<dbReference type="RefSeq" id="WP_044840940.1">
    <property type="nucleotide sequence ID" value="NZ_CP059733.1"/>
</dbReference>
<evidence type="ECO:0000256" key="5">
    <source>
        <dbReference type="SAM" id="Phobius"/>
    </source>
</evidence>
<dbReference type="AlphaFoldDB" id="A0AAF0C6Y7"/>
<name>A0AAF0C6Y7_9GAMM</name>
<dbReference type="EMBL" id="CP059733">
    <property type="protein sequence ID" value="WDE02791.1"/>
    <property type="molecule type" value="Genomic_DNA"/>
</dbReference>
<keyword evidence="3 5" id="KW-1133">Transmembrane helix</keyword>
<organism evidence="6 7">
    <name type="scientific">Thalassomonas viridans</name>
    <dbReference type="NCBI Taxonomy" id="137584"/>
    <lineage>
        <taxon>Bacteria</taxon>
        <taxon>Pseudomonadati</taxon>
        <taxon>Pseudomonadota</taxon>
        <taxon>Gammaproteobacteria</taxon>
        <taxon>Alteromonadales</taxon>
        <taxon>Colwelliaceae</taxon>
        <taxon>Thalassomonas</taxon>
    </lineage>
</organism>
<feature type="transmembrane region" description="Helical" evidence="5">
    <location>
        <begin position="118"/>
        <end position="140"/>
    </location>
</feature>
<reference evidence="6 7" key="1">
    <citation type="journal article" date="2015" name="Genome Announc.">
        <title>Draft Genome Sequences of Marine Isolates of Thalassomonas viridans and Thalassomonas actiniarum.</title>
        <authorList>
            <person name="Olonade I."/>
            <person name="van Zyl L.J."/>
            <person name="Trindade M."/>
        </authorList>
    </citation>
    <scope>NUCLEOTIDE SEQUENCE [LARGE SCALE GENOMIC DNA]</scope>
    <source>
        <strain evidence="6 7">XOM25</strain>
    </source>
</reference>
<comment type="subcellular location">
    <subcellularLocation>
        <location evidence="1">Membrane</location>
    </subcellularLocation>
</comment>
<keyword evidence="4 5" id="KW-0472">Membrane</keyword>
<evidence type="ECO:0000313" key="7">
    <source>
        <dbReference type="Proteomes" id="UP000032352"/>
    </source>
</evidence>
<dbReference type="GO" id="GO:0016020">
    <property type="term" value="C:membrane"/>
    <property type="evidence" value="ECO:0007669"/>
    <property type="project" value="UniProtKB-SubCell"/>
</dbReference>
<dbReference type="InterPro" id="IPR001129">
    <property type="entry name" value="Membr-assoc_MAPEG"/>
</dbReference>
<evidence type="ECO:0000256" key="1">
    <source>
        <dbReference type="ARBA" id="ARBA00004370"/>
    </source>
</evidence>
<dbReference type="KEGG" id="tvd:SG34_015205"/>
<dbReference type="Gene3D" id="1.20.120.550">
    <property type="entry name" value="Membrane associated eicosanoid/glutathione metabolism-like domain"/>
    <property type="match status" value="1"/>
</dbReference>
<evidence type="ECO:0000256" key="3">
    <source>
        <dbReference type="ARBA" id="ARBA00022989"/>
    </source>
</evidence>
<sequence length="141" mass="16113">MEANMILQPVFVLALLTVVMSYWMCFTRIPAMIRLKIHPQKGQDSARLKELLPQEVNRVSNNYNHLFEQPTLFYAVAISIAALGHVDVFYVACAWVFVVLRIGHSLVQATVDRVMVRFVLFVMSWLVLTVMVVREAIAVFS</sequence>
<proteinExistence type="predicted"/>
<keyword evidence="7" id="KW-1185">Reference proteome</keyword>
<dbReference type="Proteomes" id="UP000032352">
    <property type="component" value="Chromosome"/>
</dbReference>
<keyword evidence="2 5" id="KW-0812">Transmembrane</keyword>
<accession>A0AAF0C6Y7</accession>
<feature type="transmembrane region" description="Helical" evidence="5">
    <location>
        <begin position="72"/>
        <end position="98"/>
    </location>
</feature>
<feature type="transmembrane region" description="Helical" evidence="5">
    <location>
        <begin position="6"/>
        <end position="26"/>
    </location>
</feature>
<evidence type="ECO:0000256" key="4">
    <source>
        <dbReference type="ARBA" id="ARBA00023136"/>
    </source>
</evidence>
<dbReference type="SUPFAM" id="SSF161084">
    <property type="entry name" value="MAPEG domain-like"/>
    <property type="match status" value="1"/>
</dbReference>
<evidence type="ECO:0000256" key="2">
    <source>
        <dbReference type="ARBA" id="ARBA00022692"/>
    </source>
</evidence>
<protein>
    <submittedName>
        <fullName evidence="6">MAPEG family protein</fullName>
    </submittedName>
</protein>
<reference evidence="6 7" key="2">
    <citation type="journal article" date="2022" name="Mar. Drugs">
        <title>Bioassay-Guided Fractionation Leads to the Detection of Cholic Acid Generated by the Rare Thalassomonas sp.</title>
        <authorList>
            <person name="Pheiffer F."/>
            <person name="Schneider Y.K."/>
            <person name="Hansen E.H."/>
            <person name="Andersen J.H."/>
            <person name="Isaksson J."/>
            <person name="Busche T."/>
            <person name="R C."/>
            <person name="Kalinowski J."/>
            <person name="Zyl L.V."/>
            <person name="Trindade M."/>
        </authorList>
    </citation>
    <scope>NUCLEOTIDE SEQUENCE [LARGE SCALE GENOMIC DNA]</scope>
    <source>
        <strain evidence="6 7">XOM25</strain>
    </source>
</reference>
<evidence type="ECO:0000313" key="6">
    <source>
        <dbReference type="EMBL" id="WDE02791.1"/>
    </source>
</evidence>
<gene>
    <name evidence="6" type="ORF">SG34_015205</name>
</gene>
<dbReference type="Pfam" id="PF01124">
    <property type="entry name" value="MAPEG"/>
    <property type="match status" value="1"/>
</dbReference>